<accession>A0A2N0SHX1</accession>
<gene>
    <name evidence="1" type="ORF">RhiirA1_137799</name>
</gene>
<dbReference type="AlphaFoldDB" id="A0A2N0SHX1"/>
<name>A0A2N0SHX1_9GLOM</name>
<protein>
    <submittedName>
        <fullName evidence="1">Uncharacterized protein</fullName>
    </submittedName>
</protein>
<organism evidence="1 2">
    <name type="scientific">Rhizophagus irregularis</name>
    <dbReference type="NCBI Taxonomy" id="588596"/>
    <lineage>
        <taxon>Eukaryota</taxon>
        <taxon>Fungi</taxon>
        <taxon>Fungi incertae sedis</taxon>
        <taxon>Mucoromycota</taxon>
        <taxon>Glomeromycotina</taxon>
        <taxon>Glomeromycetes</taxon>
        <taxon>Glomerales</taxon>
        <taxon>Glomeraceae</taxon>
        <taxon>Rhizophagus</taxon>
    </lineage>
</organism>
<evidence type="ECO:0000313" key="1">
    <source>
        <dbReference type="EMBL" id="PKC75116.1"/>
    </source>
</evidence>
<proteinExistence type="predicted"/>
<comment type="caution">
    <text evidence="1">The sequence shown here is derived from an EMBL/GenBank/DDBJ whole genome shotgun (WGS) entry which is preliminary data.</text>
</comment>
<reference evidence="1 2" key="1">
    <citation type="submission" date="2017-10" db="EMBL/GenBank/DDBJ databases">
        <title>Extensive intraspecific genome diversity in a model arbuscular mycorrhizal fungus.</title>
        <authorList>
            <person name="Chen E.C.H."/>
            <person name="Morin E."/>
            <person name="Baudet D."/>
            <person name="Noel J."/>
            <person name="Ndikumana S."/>
            <person name="Charron P."/>
            <person name="St-Onge C."/>
            <person name="Giorgi J."/>
            <person name="Grigoriev I.V."/>
            <person name="Roux C."/>
            <person name="Martin F.M."/>
            <person name="Corradi N."/>
        </authorList>
    </citation>
    <scope>NUCLEOTIDE SEQUENCE [LARGE SCALE GENOMIC DNA]</scope>
    <source>
        <strain evidence="1 2">A1</strain>
    </source>
</reference>
<dbReference type="EMBL" id="LLXH01000031">
    <property type="protein sequence ID" value="PKC75116.1"/>
    <property type="molecule type" value="Genomic_DNA"/>
</dbReference>
<reference evidence="1 2" key="2">
    <citation type="submission" date="2017-10" db="EMBL/GenBank/DDBJ databases">
        <title>Genome analyses suggest a sexual origin of heterokaryosis in a supposedly ancient asexual fungus.</title>
        <authorList>
            <person name="Corradi N."/>
            <person name="Sedzielewska K."/>
            <person name="Noel J."/>
            <person name="Charron P."/>
            <person name="Farinelli L."/>
            <person name="Marton T."/>
            <person name="Kruger M."/>
            <person name="Pelin A."/>
            <person name="Brachmann A."/>
            <person name="Corradi N."/>
        </authorList>
    </citation>
    <scope>NUCLEOTIDE SEQUENCE [LARGE SCALE GENOMIC DNA]</scope>
    <source>
        <strain evidence="1 2">A1</strain>
    </source>
</reference>
<evidence type="ECO:0000313" key="2">
    <source>
        <dbReference type="Proteomes" id="UP000232688"/>
    </source>
</evidence>
<dbReference type="Proteomes" id="UP000232688">
    <property type="component" value="Unassembled WGS sequence"/>
</dbReference>
<dbReference type="VEuPathDB" id="FungiDB:RhiirA1_137799"/>
<sequence>MNVSNEEYVEVIRIIKYVNDWNKSLFFISNRNKFSKRQTSEADTLERSYKKSLPTYELCNLFLI</sequence>